<feature type="compositionally biased region" description="Basic and acidic residues" evidence="1">
    <location>
        <begin position="27"/>
        <end position="39"/>
    </location>
</feature>
<accession>A0A150RD72</accession>
<dbReference type="EMBL" id="JEMC01003829">
    <property type="protein sequence ID" value="KYF78205.1"/>
    <property type="molecule type" value="Genomic_DNA"/>
</dbReference>
<reference evidence="2 3" key="1">
    <citation type="submission" date="2014-02" db="EMBL/GenBank/DDBJ databases">
        <title>The small core and large imbalanced accessory genome model reveals a collaborative survival strategy of Sorangium cellulosum strains in nature.</title>
        <authorList>
            <person name="Han K."/>
            <person name="Peng R."/>
            <person name="Blom J."/>
            <person name="Li Y.-Z."/>
        </authorList>
    </citation>
    <scope>NUCLEOTIDE SEQUENCE [LARGE SCALE GENOMIC DNA]</scope>
    <source>
        <strain evidence="2 3">So0149</strain>
    </source>
</reference>
<dbReference type="AlphaFoldDB" id="A0A150RD72"/>
<evidence type="ECO:0000256" key="1">
    <source>
        <dbReference type="SAM" id="MobiDB-lite"/>
    </source>
</evidence>
<sequence length="72" mass="7779">MAQRASGVELPELWALLDVALTGGMRDCTEPRTPGEEGRYPVTGAAGTMSWEPEPNTGISWVVVNFAQREST</sequence>
<protein>
    <submittedName>
        <fullName evidence="2">Uncharacterized protein</fullName>
    </submittedName>
</protein>
<organism evidence="2 3">
    <name type="scientific">Sorangium cellulosum</name>
    <name type="common">Polyangium cellulosum</name>
    <dbReference type="NCBI Taxonomy" id="56"/>
    <lineage>
        <taxon>Bacteria</taxon>
        <taxon>Pseudomonadati</taxon>
        <taxon>Myxococcota</taxon>
        <taxon>Polyangia</taxon>
        <taxon>Polyangiales</taxon>
        <taxon>Polyangiaceae</taxon>
        <taxon>Sorangium</taxon>
    </lineage>
</organism>
<dbReference type="Proteomes" id="UP000075515">
    <property type="component" value="Unassembled WGS sequence"/>
</dbReference>
<name>A0A150RD72_SORCE</name>
<gene>
    <name evidence="2" type="ORF">BE18_38055</name>
</gene>
<comment type="caution">
    <text evidence="2">The sequence shown here is derived from an EMBL/GenBank/DDBJ whole genome shotgun (WGS) entry which is preliminary data.</text>
</comment>
<evidence type="ECO:0000313" key="2">
    <source>
        <dbReference type="EMBL" id="KYF78205.1"/>
    </source>
</evidence>
<proteinExistence type="predicted"/>
<evidence type="ECO:0000313" key="3">
    <source>
        <dbReference type="Proteomes" id="UP000075515"/>
    </source>
</evidence>
<feature type="region of interest" description="Disordered" evidence="1">
    <location>
        <begin position="27"/>
        <end position="53"/>
    </location>
</feature>